<dbReference type="InterPro" id="IPR056454">
    <property type="entry name" value="Beta-prop_IP5PC_F"/>
</dbReference>
<dbReference type="AlphaFoldDB" id="A0AAE1RW58"/>
<reference evidence="3" key="1">
    <citation type="submission" date="2023-12" db="EMBL/GenBank/DDBJ databases">
        <title>Genome assembly of Anisodus tanguticus.</title>
        <authorList>
            <person name="Wang Y.-J."/>
        </authorList>
    </citation>
    <scope>NUCLEOTIDE SEQUENCE</scope>
    <source>
        <strain evidence="3">KB-2021</strain>
        <tissue evidence="3">Leaf</tissue>
    </source>
</reference>
<dbReference type="InterPro" id="IPR046985">
    <property type="entry name" value="IP5"/>
</dbReference>
<feature type="compositionally biased region" description="Basic and acidic residues" evidence="1">
    <location>
        <begin position="144"/>
        <end position="155"/>
    </location>
</feature>
<sequence length="198" mass="21907">MAKLGPGRWTNHILMNLLSMKASPSRLIVVIYGQGPRVVTLGFGHGNLLRNLSLSPEERHMAALLVERLFVDLRSQVTVNGVCNISSSDVKCLLSDHVKGKVWAAGSTSFSLWNAQTRELLKVYNAEGQIENRADMSSVQEQATEDKMNSKKESVEQLPAPRPFIPSNLVKKKGGRARSVTLKIASTNDHRELDIDDM</sequence>
<dbReference type="EMBL" id="JAVYJV010000011">
    <property type="protein sequence ID" value="KAK4359729.1"/>
    <property type="molecule type" value="Genomic_DNA"/>
</dbReference>
<keyword evidence="4" id="KW-1185">Reference proteome</keyword>
<evidence type="ECO:0000313" key="3">
    <source>
        <dbReference type="EMBL" id="KAK4359729.1"/>
    </source>
</evidence>
<evidence type="ECO:0000256" key="1">
    <source>
        <dbReference type="SAM" id="MobiDB-lite"/>
    </source>
</evidence>
<dbReference type="Proteomes" id="UP001291623">
    <property type="component" value="Unassembled WGS sequence"/>
</dbReference>
<dbReference type="PANTHER" id="PTHR11200">
    <property type="entry name" value="INOSITOL 5-PHOSPHATASE"/>
    <property type="match status" value="1"/>
</dbReference>
<accession>A0AAE1RW58</accession>
<organism evidence="3 4">
    <name type="scientific">Anisodus tanguticus</name>
    <dbReference type="NCBI Taxonomy" id="243964"/>
    <lineage>
        <taxon>Eukaryota</taxon>
        <taxon>Viridiplantae</taxon>
        <taxon>Streptophyta</taxon>
        <taxon>Embryophyta</taxon>
        <taxon>Tracheophyta</taxon>
        <taxon>Spermatophyta</taxon>
        <taxon>Magnoliopsida</taxon>
        <taxon>eudicotyledons</taxon>
        <taxon>Gunneridae</taxon>
        <taxon>Pentapetalae</taxon>
        <taxon>asterids</taxon>
        <taxon>lamiids</taxon>
        <taxon>Solanales</taxon>
        <taxon>Solanaceae</taxon>
        <taxon>Solanoideae</taxon>
        <taxon>Hyoscyameae</taxon>
        <taxon>Anisodus</taxon>
    </lineage>
</organism>
<dbReference type="GO" id="GO:0004439">
    <property type="term" value="F:phosphatidylinositol-4,5-bisphosphate 5-phosphatase activity"/>
    <property type="evidence" value="ECO:0007669"/>
    <property type="project" value="TreeGrafter"/>
</dbReference>
<feature type="domain" description="IP5PC-F beta-propeller" evidence="2">
    <location>
        <begin position="49"/>
        <end position="158"/>
    </location>
</feature>
<protein>
    <recommendedName>
        <fullName evidence="2">IP5PC-F beta-propeller domain-containing protein</fullName>
    </recommendedName>
</protein>
<evidence type="ECO:0000313" key="4">
    <source>
        <dbReference type="Proteomes" id="UP001291623"/>
    </source>
</evidence>
<name>A0AAE1RW58_9SOLA</name>
<dbReference type="GO" id="GO:0046856">
    <property type="term" value="P:phosphatidylinositol dephosphorylation"/>
    <property type="evidence" value="ECO:0007669"/>
    <property type="project" value="InterPro"/>
</dbReference>
<dbReference type="PANTHER" id="PTHR11200:SF280">
    <property type="entry name" value="TYPE I INOSITOL POLYPHOSPHATE 5-PHOSPHATASE 13-LIKE"/>
    <property type="match status" value="1"/>
</dbReference>
<dbReference type="Pfam" id="PF23754">
    <property type="entry name" value="Beta-prop_IP5PC_F"/>
    <property type="match status" value="1"/>
</dbReference>
<proteinExistence type="predicted"/>
<gene>
    <name evidence="3" type="ORF">RND71_021958</name>
</gene>
<feature type="region of interest" description="Disordered" evidence="1">
    <location>
        <begin position="135"/>
        <end position="169"/>
    </location>
</feature>
<evidence type="ECO:0000259" key="2">
    <source>
        <dbReference type="Pfam" id="PF23754"/>
    </source>
</evidence>
<comment type="caution">
    <text evidence="3">The sequence shown here is derived from an EMBL/GenBank/DDBJ whole genome shotgun (WGS) entry which is preliminary data.</text>
</comment>